<keyword evidence="4" id="KW-1185">Reference proteome</keyword>
<evidence type="ECO:0000259" key="1">
    <source>
        <dbReference type="Pfam" id="PF04233"/>
    </source>
</evidence>
<dbReference type="RefSeq" id="WP_324620473.1">
    <property type="nucleotide sequence ID" value="NZ_JAYKOT010000003.1"/>
</dbReference>
<name>A0AAW9MWX0_9FIRM</name>
<dbReference type="Pfam" id="PF18451">
    <property type="entry name" value="CdiA_C"/>
    <property type="match status" value="1"/>
</dbReference>
<protein>
    <submittedName>
        <fullName evidence="3">Minor capsid protein</fullName>
    </submittedName>
</protein>
<gene>
    <name evidence="3" type="ORF">VLK81_05215</name>
</gene>
<dbReference type="NCBIfam" id="TIGR01641">
    <property type="entry name" value="phageSPP1_gp7"/>
    <property type="match status" value="1"/>
</dbReference>
<dbReference type="Pfam" id="PF04233">
    <property type="entry name" value="Phage_Mu_F"/>
    <property type="match status" value="1"/>
</dbReference>
<comment type="caution">
    <text evidence="3">The sequence shown here is derived from an EMBL/GenBank/DDBJ whole genome shotgun (WGS) entry which is preliminary data.</text>
</comment>
<dbReference type="InterPro" id="IPR040559">
    <property type="entry name" value="CdiA_C"/>
</dbReference>
<sequence length="296" mass="34414">MCVNDQRLQNRLEDGLLRSLILGENPRQWSGIMHEHLKRNMSDTGKENAFFNAFRLAVTETARVQVWAGLKLMKEGGYDKYIWIAEPGACHICAPYNNQIFDMKYASMGNTLPPMHPFCRCSVAAYYDMDEERLYDDITEDVLSELKNEKTGVFDLNEVNIDGNKYVVDNKFVVLDSSQYERDIAKWIVSNIGGCVELHPRVLFPSRIRTPDYIWNGEKWDLKTINSHSKNTLTTAVKNIKKQANNVILDIRSDSYTNDVLNAELDRIYNNKRYDYLEKTMIIRCFKLIGIFKRKK</sequence>
<reference evidence="3 4" key="1">
    <citation type="submission" date="2024-01" db="EMBL/GenBank/DDBJ databases">
        <title>Complete genome sequence of Citroniella saccharovorans strain M6.X9, isolated from human fecal sample.</title>
        <authorList>
            <person name="Cheng G."/>
            <person name="Westerholm M."/>
            <person name="Schnurer A."/>
        </authorList>
    </citation>
    <scope>NUCLEOTIDE SEQUENCE [LARGE SCALE GENOMIC DNA]</scope>
    <source>
        <strain evidence="3 4">DSM 29873</strain>
    </source>
</reference>
<dbReference type="Gene3D" id="3.40.1350.120">
    <property type="match status" value="1"/>
</dbReference>
<dbReference type="EMBL" id="JAYKOT010000003">
    <property type="protein sequence ID" value="MEB3429418.1"/>
    <property type="molecule type" value="Genomic_DNA"/>
</dbReference>
<evidence type="ECO:0000313" key="4">
    <source>
        <dbReference type="Proteomes" id="UP001357733"/>
    </source>
</evidence>
<organism evidence="3 4">
    <name type="scientific">Citroniella saccharovorans</name>
    <dbReference type="NCBI Taxonomy" id="2053367"/>
    <lineage>
        <taxon>Bacteria</taxon>
        <taxon>Bacillati</taxon>
        <taxon>Bacillota</taxon>
        <taxon>Tissierellia</taxon>
        <taxon>Tissierellales</taxon>
        <taxon>Peptoniphilaceae</taxon>
        <taxon>Citroniella</taxon>
    </lineage>
</organism>
<dbReference type="Proteomes" id="UP001357733">
    <property type="component" value="Unassembled WGS sequence"/>
</dbReference>
<dbReference type="AlphaFoldDB" id="A0AAW9MWX0"/>
<proteinExistence type="predicted"/>
<accession>A0AAW9MWX0</accession>
<feature type="domain" description="Phage head morphogenesis" evidence="1">
    <location>
        <begin position="12"/>
        <end position="123"/>
    </location>
</feature>
<feature type="domain" description="tRNA nuclease CdiA C-terminal" evidence="2">
    <location>
        <begin position="209"/>
        <end position="283"/>
    </location>
</feature>
<evidence type="ECO:0000313" key="3">
    <source>
        <dbReference type="EMBL" id="MEB3429418.1"/>
    </source>
</evidence>
<evidence type="ECO:0000259" key="2">
    <source>
        <dbReference type="Pfam" id="PF18451"/>
    </source>
</evidence>
<dbReference type="InterPro" id="IPR006528">
    <property type="entry name" value="Phage_head_morphogenesis_dom"/>
</dbReference>